<proteinExistence type="predicted"/>
<dbReference type="SMART" id="SM00382">
    <property type="entry name" value="AAA"/>
    <property type="match status" value="1"/>
</dbReference>
<dbReference type="InterPro" id="IPR017871">
    <property type="entry name" value="ABC_transporter-like_CS"/>
</dbReference>
<keyword evidence="4 10" id="KW-0067">ATP-binding</keyword>
<evidence type="ECO:0000256" key="3">
    <source>
        <dbReference type="ARBA" id="ARBA00022741"/>
    </source>
</evidence>
<dbReference type="GO" id="GO:0034775">
    <property type="term" value="P:glutathione transmembrane transport"/>
    <property type="evidence" value="ECO:0007669"/>
    <property type="project" value="InterPro"/>
</dbReference>
<evidence type="ECO:0000259" key="9">
    <source>
        <dbReference type="PROSITE" id="PS50929"/>
    </source>
</evidence>
<dbReference type="GO" id="GO:0045454">
    <property type="term" value="P:cell redox homeostasis"/>
    <property type="evidence" value="ECO:0007669"/>
    <property type="project" value="InterPro"/>
</dbReference>
<keyword evidence="3" id="KW-0547">Nucleotide-binding</keyword>
<dbReference type="GO" id="GO:0005886">
    <property type="term" value="C:plasma membrane"/>
    <property type="evidence" value="ECO:0007669"/>
    <property type="project" value="UniProtKB-SubCell"/>
</dbReference>
<evidence type="ECO:0000259" key="8">
    <source>
        <dbReference type="PROSITE" id="PS50893"/>
    </source>
</evidence>
<feature type="transmembrane region" description="Helical" evidence="7">
    <location>
        <begin position="50"/>
        <end position="74"/>
    </location>
</feature>
<dbReference type="InterPro" id="IPR014223">
    <property type="entry name" value="ABC_CydC/D"/>
</dbReference>
<feature type="transmembrane region" description="Helical" evidence="7">
    <location>
        <begin position="142"/>
        <end position="162"/>
    </location>
</feature>
<dbReference type="Pfam" id="PF00664">
    <property type="entry name" value="ABC_membrane"/>
    <property type="match status" value="1"/>
</dbReference>
<sequence length="559" mass="60186">MTELRPWLSLLLRHRGRLVLGALLMTATLLSGVGLLALSGWFITATAVTALAWGAGLQASLNLYVPGGGIRFFALSRTASRYFERLHNHDTVLRLLADLRVCLFQNLVCLDERARSGLRSAQLLNRLVSDVDTLDNLYLRQIAPPVVALVAVLAVTGLIAFFALPIALFAGVVLLLLLGVVTVGVALVTRRLSAREGRARDLIRSRVVDQLRGLAELQAASQLVSHQEQLLRLEAGQRHCQYRLAKRTALAQALSTLGVQALVVIVLILAALAWQAEVVSGPVMVMMPLAVMALSEGFSVLPAAFAQWGATEAAASRLNEQSSLTGCLPEPDEPAPVPAHPAITWSGIAVARGTPSVFDDFNLSLAPGEHIAITGPSGSGKSTLALLLARLLEPDEGAVLADGRDIRQFHGDEWRQRIALLSQDAHLFNESIAENLRLALPQATDARLWEVLAAVQLDETVRAFSLGLETRVGEMGGQVSGGEARRLALARVLLKQAPIVVLDEPFTGLDRGIEERVRTSIQPWLAGRSVVFLLHEGPGPDSVQRVIRLPLDPGWQSPA</sequence>
<dbReference type="Pfam" id="PF00005">
    <property type="entry name" value="ABC_tran"/>
    <property type="match status" value="1"/>
</dbReference>
<feature type="transmembrane region" description="Helical" evidence="7">
    <location>
        <begin position="168"/>
        <end position="188"/>
    </location>
</feature>
<dbReference type="PANTHER" id="PTHR24221">
    <property type="entry name" value="ATP-BINDING CASSETTE SUB-FAMILY B"/>
    <property type="match status" value="1"/>
</dbReference>
<evidence type="ECO:0000313" key="11">
    <source>
        <dbReference type="Proteomes" id="UP000295830"/>
    </source>
</evidence>
<keyword evidence="2 7" id="KW-0812">Transmembrane</keyword>
<dbReference type="InterPro" id="IPR003439">
    <property type="entry name" value="ABC_transporter-like_ATP-bd"/>
</dbReference>
<dbReference type="PROSITE" id="PS50893">
    <property type="entry name" value="ABC_TRANSPORTER_2"/>
    <property type="match status" value="1"/>
</dbReference>
<dbReference type="GO" id="GO:0005524">
    <property type="term" value="F:ATP binding"/>
    <property type="evidence" value="ECO:0007669"/>
    <property type="project" value="UniProtKB-KW"/>
</dbReference>
<dbReference type="InterPro" id="IPR027417">
    <property type="entry name" value="P-loop_NTPase"/>
</dbReference>
<dbReference type="Proteomes" id="UP000295830">
    <property type="component" value="Unassembled WGS sequence"/>
</dbReference>
<dbReference type="GO" id="GO:0140359">
    <property type="term" value="F:ABC-type transporter activity"/>
    <property type="evidence" value="ECO:0007669"/>
    <property type="project" value="InterPro"/>
</dbReference>
<dbReference type="InterPro" id="IPR011527">
    <property type="entry name" value="ABC1_TM_dom"/>
</dbReference>
<dbReference type="OrthoDB" id="6336411at2"/>
<dbReference type="PROSITE" id="PS50929">
    <property type="entry name" value="ABC_TM1F"/>
    <property type="match status" value="1"/>
</dbReference>
<dbReference type="EMBL" id="SOAX01000002">
    <property type="protein sequence ID" value="TDT43366.1"/>
    <property type="molecule type" value="Genomic_DNA"/>
</dbReference>
<keyword evidence="5 7" id="KW-1133">Transmembrane helix</keyword>
<evidence type="ECO:0000256" key="6">
    <source>
        <dbReference type="ARBA" id="ARBA00023136"/>
    </source>
</evidence>
<dbReference type="InterPro" id="IPR036640">
    <property type="entry name" value="ABC1_TM_sf"/>
</dbReference>
<dbReference type="PANTHER" id="PTHR24221:SF653">
    <property type="entry name" value="TRANSPORT ATP-BINDING PROTEIN CYDC"/>
    <property type="match status" value="1"/>
</dbReference>
<name>A0A4R7JZ33_9GAMM</name>
<dbReference type="PROSITE" id="PS00211">
    <property type="entry name" value="ABC_TRANSPORTER_1"/>
    <property type="match status" value="1"/>
</dbReference>
<dbReference type="RefSeq" id="WP_133735440.1">
    <property type="nucleotide sequence ID" value="NZ_SOAX01000002.1"/>
</dbReference>
<dbReference type="GO" id="GO:0016887">
    <property type="term" value="F:ATP hydrolysis activity"/>
    <property type="evidence" value="ECO:0007669"/>
    <property type="project" value="InterPro"/>
</dbReference>
<evidence type="ECO:0000256" key="1">
    <source>
        <dbReference type="ARBA" id="ARBA00004651"/>
    </source>
</evidence>
<dbReference type="GO" id="GO:0034040">
    <property type="term" value="F:ATPase-coupled lipid transmembrane transporter activity"/>
    <property type="evidence" value="ECO:0007669"/>
    <property type="project" value="TreeGrafter"/>
</dbReference>
<dbReference type="InterPro" id="IPR039421">
    <property type="entry name" value="Type_1_exporter"/>
</dbReference>
<organism evidence="10 11">
    <name type="scientific">Halospina denitrificans</name>
    <dbReference type="NCBI Taxonomy" id="332522"/>
    <lineage>
        <taxon>Bacteria</taxon>
        <taxon>Pseudomonadati</taxon>
        <taxon>Pseudomonadota</taxon>
        <taxon>Gammaproteobacteria</taxon>
        <taxon>Halospina</taxon>
    </lineage>
</organism>
<dbReference type="Gene3D" id="1.20.1560.10">
    <property type="entry name" value="ABC transporter type 1, transmembrane domain"/>
    <property type="match status" value="1"/>
</dbReference>
<feature type="transmembrane region" description="Helical" evidence="7">
    <location>
        <begin position="20"/>
        <end position="44"/>
    </location>
</feature>
<comment type="subcellular location">
    <subcellularLocation>
        <location evidence="1">Cell membrane</location>
        <topology evidence="1">Multi-pass membrane protein</topology>
    </subcellularLocation>
</comment>
<evidence type="ECO:0000256" key="2">
    <source>
        <dbReference type="ARBA" id="ARBA00022692"/>
    </source>
</evidence>
<dbReference type="Gene3D" id="3.40.50.300">
    <property type="entry name" value="P-loop containing nucleotide triphosphate hydrolases"/>
    <property type="match status" value="1"/>
</dbReference>
<keyword evidence="11" id="KW-1185">Reference proteome</keyword>
<evidence type="ECO:0000256" key="7">
    <source>
        <dbReference type="SAM" id="Phobius"/>
    </source>
</evidence>
<evidence type="ECO:0000256" key="4">
    <source>
        <dbReference type="ARBA" id="ARBA00022840"/>
    </source>
</evidence>
<feature type="domain" description="ABC transmembrane type-1" evidence="9">
    <location>
        <begin position="19"/>
        <end position="310"/>
    </location>
</feature>
<accession>A0A4R7JZ33</accession>
<comment type="caution">
    <text evidence="10">The sequence shown here is derived from an EMBL/GenBank/DDBJ whole genome shotgun (WGS) entry which is preliminary data.</text>
</comment>
<feature type="transmembrane region" description="Helical" evidence="7">
    <location>
        <begin position="253"/>
        <end position="274"/>
    </location>
</feature>
<evidence type="ECO:0000256" key="5">
    <source>
        <dbReference type="ARBA" id="ARBA00022989"/>
    </source>
</evidence>
<protein>
    <submittedName>
        <fullName evidence="10">ATP-binding cassette subfamily C protein CydC</fullName>
    </submittedName>
</protein>
<dbReference type="AlphaFoldDB" id="A0A4R7JZ33"/>
<dbReference type="SUPFAM" id="SSF52540">
    <property type="entry name" value="P-loop containing nucleoside triphosphate hydrolases"/>
    <property type="match status" value="1"/>
</dbReference>
<reference evidence="10 11" key="1">
    <citation type="submission" date="2019-03" db="EMBL/GenBank/DDBJ databases">
        <title>Genomic Encyclopedia of Type Strains, Phase IV (KMG-IV): sequencing the most valuable type-strain genomes for metagenomic binning, comparative biology and taxonomic classification.</title>
        <authorList>
            <person name="Goeker M."/>
        </authorList>
    </citation>
    <scope>NUCLEOTIDE SEQUENCE [LARGE SCALE GENOMIC DNA]</scope>
    <source>
        <strain evidence="10 11">DSM 15505</strain>
    </source>
</reference>
<gene>
    <name evidence="10" type="ORF">DES49_1180</name>
</gene>
<dbReference type="SUPFAM" id="SSF90123">
    <property type="entry name" value="ABC transporter transmembrane region"/>
    <property type="match status" value="1"/>
</dbReference>
<keyword evidence="6 7" id="KW-0472">Membrane</keyword>
<dbReference type="NCBIfam" id="TIGR02868">
    <property type="entry name" value="CydC"/>
    <property type="match status" value="1"/>
</dbReference>
<feature type="domain" description="ABC transporter" evidence="8">
    <location>
        <begin position="343"/>
        <end position="559"/>
    </location>
</feature>
<dbReference type="InterPro" id="IPR003593">
    <property type="entry name" value="AAA+_ATPase"/>
</dbReference>
<evidence type="ECO:0000313" key="10">
    <source>
        <dbReference type="EMBL" id="TDT43366.1"/>
    </source>
</evidence>